<dbReference type="InterPro" id="IPR003511">
    <property type="entry name" value="HORMA_dom"/>
</dbReference>
<dbReference type="GO" id="GO:0005737">
    <property type="term" value="C:cytoplasm"/>
    <property type="evidence" value="ECO:0007669"/>
    <property type="project" value="TreeGrafter"/>
</dbReference>
<dbReference type="Pfam" id="PF02301">
    <property type="entry name" value="HORMA"/>
    <property type="match status" value="2"/>
</dbReference>
<evidence type="ECO:0000256" key="4">
    <source>
        <dbReference type="ARBA" id="ARBA00022776"/>
    </source>
</evidence>
<accession>A0A2J8AI68</accession>
<keyword evidence="9" id="KW-1185">Reference proteome</keyword>
<comment type="caution">
    <text evidence="8">The sequence shown here is derived from an EMBL/GenBank/DDBJ whole genome shotgun (WGS) entry which is preliminary data.</text>
</comment>
<dbReference type="PANTHER" id="PTHR11842">
    <property type="entry name" value="MITOTIC SPINDLE ASSEMBLY CHECKPOINT PROTEIN MAD2"/>
    <property type="match status" value="1"/>
</dbReference>
<evidence type="ECO:0000256" key="1">
    <source>
        <dbReference type="ARBA" id="ARBA00004123"/>
    </source>
</evidence>
<evidence type="ECO:0000259" key="7">
    <source>
        <dbReference type="PROSITE" id="PS50815"/>
    </source>
</evidence>
<gene>
    <name evidence="8" type="ORF">TSOC_000830</name>
</gene>
<keyword evidence="5" id="KW-0539">Nucleus</keyword>
<dbReference type="GO" id="GO:0005654">
    <property type="term" value="C:nucleoplasm"/>
    <property type="evidence" value="ECO:0007669"/>
    <property type="project" value="TreeGrafter"/>
</dbReference>
<dbReference type="GO" id="GO:0051301">
    <property type="term" value="P:cell division"/>
    <property type="evidence" value="ECO:0007669"/>
    <property type="project" value="UniProtKB-KW"/>
</dbReference>
<dbReference type="InterPro" id="IPR036570">
    <property type="entry name" value="HORMA_dom_sf"/>
</dbReference>
<evidence type="ECO:0000256" key="6">
    <source>
        <dbReference type="ARBA" id="ARBA00023306"/>
    </source>
</evidence>
<sequence length="290" mass="32762">MQCQAQLQRSTITLKGSAQIVTQYFEYAVQSILYQRGVYPSDDFKQKKEYGISVWVSNDDSLSKYLSTVLLQTKGSSSQEESFAMQCQAQLQRSTITLKGSAQIVTQYFEYAVQSILYQRGVYPSDDFKQKKEYGISVWVSNDDSLSKYLSTVLLQTKAWLEKGKLRQLVLVITDVSTSEVLERWTFDIDTNQEVVAGGKLPEKAETEIKGEIAGILRQICASVSFLPLLDSRCSIDILVYTDNVEDVPAEWEDSDARNIKNAEVVSLRAFSTKVHNVKTMVAYKAEDML</sequence>
<evidence type="ECO:0000256" key="3">
    <source>
        <dbReference type="ARBA" id="ARBA00022618"/>
    </source>
</evidence>
<keyword evidence="4" id="KW-0498">Mitosis</keyword>
<proteinExistence type="inferred from homology"/>
<dbReference type="SUPFAM" id="SSF56019">
    <property type="entry name" value="The spindle assembly checkpoint protein mad2"/>
    <property type="match status" value="2"/>
</dbReference>
<dbReference type="GO" id="GO:0007094">
    <property type="term" value="P:mitotic spindle assembly checkpoint signaling"/>
    <property type="evidence" value="ECO:0007669"/>
    <property type="project" value="TreeGrafter"/>
</dbReference>
<dbReference type="FunFam" id="3.30.900.10:FF:000002">
    <property type="entry name" value="Mitotic spindle assembly checkpoint protein MAD2A"/>
    <property type="match status" value="1"/>
</dbReference>
<keyword evidence="3" id="KW-0132">Cell division</keyword>
<dbReference type="PROSITE" id="PS50815">
    <property type="entry name" value="HORMA"/>
    <property type="match status" value="1"/>
</dbReference>
<name>A0A2J8AI68_9CHLO</name>
<dbReference type="InterPro" id="IPR045091">
    <property type="entry name" value="Mad2-like"/>
</dbReference>
<comment type="similarity">
    <text evidence="2">Belongs to the MAD2 family.</text>
</comment>
<feature type="domain" description="HORMA" evidence="7">
    <location>
        <begin position="99"/>
        <end position="282"/>
    </location>
</feature>
<dbReference type="GO" id="GO:0000776">
    <property type="term" value="C:kinetochore"/>
    <property type="evidence" value="ECO:0007669"/>
    <property type="project" value="TreeGrafter"/>
</dbReference>
<evidence type="ECO:0000313" key="8">
    <source>
        <dbReference type="EMBL" id="PNH12219.1"/>
    </source>
</evidence>
<protein>
    <submittedName>
        <fullName evidence="8">Mitotic spindle assembly checkpoint protein MAD2A</fullName>
    </submittedName>
</protein>
<organism evidence="8 9">
    <name type="scientific">Tetrabaena socialis</name>
    <dbReference type="NCBI Taxonomy" id="47790"/>
    <lineage>
        <taxon>Eukaryota</taxon>
        <taxon>Viridiplantae</taxon>
        <taxon>Chlorophyta</taxon>
        <taxon>core chlorophytes</taxon>
        <taxon>Chlorophyceae</taxon>
        <taxon>CS clade</taxon>
        <taxon>Chlamydomonadales</taxon>
        <taxon>Tetrabaenaceae</taxon>
        <taxon>Tetrabaena</taxon>
    </lineage>
</organism>
<dbReference type="PANTHER" id="PTHR11842:SF11">
    <property type="entry name" value="MITOTIC SPINDLE ASSEMBLY CHECKPOINT PROTEIN MAD2A"/>
    <property type="match status" value="1"/>
</dbReference>
<comment type="subcellular location">
    <subcellularLocation>
        <location evidence="1">Nucleus</location>
    </subcellularLocation>
</comment>
<evidence type="ECO:0000313" key="9">
    <source>
        <dbReference type="Proteomes" id="UP000236333"/>
    </source>
</evidence>
<dbReference type="Gene3D" id="3.30.900.10">
    <property type="entry name" value="HORMA domain"/>
    <property type="match status" value="2"/>
</dbReference>
<dbReference type="OrthoDB" id="1806at2759"/>
<dbReference type="EMBL" id="PGGS01000012">
    <property type="protein sequence ID" value="PNH12219.1"/>
    <property type="molecule type" value="Genomic_DNA"/>
</dbReference>
<evidence type="ECO:0000256" key="5">
    <source>
        <dbReference type="ARBA" id="ARBA00023242"/>
    </source>
</evidence>
<evidence type="ECO:0000256" key="2">
    <source>
        <dbReference type="ARBA" id="ARBA00010348"/>
    </source>
</evidence>
<dbReference type="AlphaFoldDB" id="A0A2J8AI68"/>
<dbReference type="Proteomes" id="UP000236333">
    <property type="component" value="Unassembled WGS sequence"/>
</dbReference>
<keyword evidence="6" id="KW-0131">Cell cycle</keyword>
<reference evidence="8 9" key="1">
    <citation type="journal article" date="2017" name="Mol. Biol. Evol.">
        <title>The 4-celled Tetrabaena socialis nuclear genome reveals the essential components for genetic control of cell number at the origin of multicellularity in the volvocine lineage.</title>
        <authorList>
            <person name="Featherston J."/>
            <person name="Arakaki Y."/>
            <person name="Hanschen E.R."/>
            <person name="Ferris P.J."/>
            <person name="Michod R.E."/>
            <person name="Olson B.J.S.C."/>
            <person name="Nozaki H."/>
            <person name="Durand P.M."/>
        </authorList>
    </citation>
    <scope>NUCLEOTIDE SEQUENCE [LARGE SCALE GENOMIC DNA]</scope>
    <source>
        <strain evidence="8 9">NIES-571</strain>
    </source>
</reference>